<evidence type="ECO:0008006" key="4">
    <source>
        <dbReference type="Google" id="ProtNLM"/>
    </source>
</evidence>
<dbReference type="Pfam" id="PF13789">
    <property type="entry name" value="DUF4181"/>
    <property type="match status" value="1"/>
</dbReference>
<keyword evidence="1" id="KW-1133">Transmembrane helix</keyword>
<evidence type="ECO:0000313" key="3">
    <source>
        <dbReference type="Proteomes" id="UP000188184"/>
    </source>
</evidence>
<sequence>MPYNLFDYIPWTRLLVLIAGIFLLQAVFNAGMRKILNIKKRKTFGYQYVNETHKERAATVRIILIIIFFLLLLWQVLTGFHFALFPLLPIVIPVTLAILQAYVEWKHGNSKKEAIQTLSEMGVVLLAAAALTFLLFPEIFV</sequence>
<feature type="transmembrane region" description="Helical" evidence="1">
    <location>
        <begin position="12"/>
        <end position="32"/>
    </location>
</feature>
<dbReference type="RefSeq" id="WP_077588512.1">
    <property type="nucleotide sequence ID" value="NZ_CP019640.1"/>
</dbReference>
<gene>
    <name evidence="2" type="ORF">B0X71_05645</name>
</gene>
<dbReference type="EMBL" id="CP019640">
    <property type="protein sequence ID" value="AQQ52631.1"/>
    <property type="molecule type" value="Genomic_DNA"/>
</dbReference>
<reference evidence="2 3" key="1">
    <citation type="submission" date="2017-02" db="EMBL/GenBank/DDBJ databases">
        <title>The complete genomic sequence of a novel cold adapted crude oil-degrading bacterium Planococcus qaidamina Y42.</title>
        <authorList>
            <person name="Yang R."/>
        </authorList>
    </citation>
    <scope>NUCLEOTIDE SEQUENCE [LARGE SCALE GENOMIC DNA]</scope>
    <source>
        <strain evidence="2 3">Y42</strain>
    </source>
</reference>
<proteinExistence type="predicted"/>
<dbReference type="AlphaFoldDB" id="A0A1Q2KWR4"/>
<accession>A0A1Q2KWR4</accession>
<keyword evidence="1" id="KW-0472">Membrane</keyword>
<feature type="transmembrane region" description="Helical" evidence="1">
    <location>
        <begin position="58"/>
        <end position="77"/>
    </location>
</feature>
<keyword evidence="1" id="KW-0812">Transmembrane</keyword>
<evidence type="ECO:0000313" key="2">
    <source>
        <dbReference type="EMBL" id="AQQ52631.1"/>
    </source>
</evidence>
<feature type="transmembrane region" description="Helical" evidence="1">
    <location>
        <begin position="115"/>
        <end position="136"/>
    </location>
</feature>
<name>A0A1Q2KWR4_9BACL</name>
<dbReference type="KEGG" id="pmar:B0X71_05645"/>
<dbReference type="InterPro" id="IPR025441">
    <property type="entry name" value="DUF4181"/>
</dbReference>
<dbReference type="OrthoDB" id="2428213at2"/>
<keyword evidence="3" id="KW-1185">Reference proteome</keyword>
<feature type="transmembrane region" description="Helical" evidence="1">
    <location>
        <begin position="83"/>
        <end position="103"/>
    </location>
</feature>
<organism evidence="2 3">
    <name type="scientific">Planococcus lenghuensis</name>
    <dbReference type="NCBI Taxonomy" id="2213202"/>
    <lineage>
        <taxon>Bacteria</taxon>
        <taxon>Bacillati</taxon>
        <taxon>Bacillota</taxon>
        <taxon>Bacilli</taxon>
        <taxon>Bacillales</taxon>
        <taxon>Caryophanaceae</taxon>
        <taxon>Planococcus</taxon>
    </lineage>
</organism>
<protein>
    <recommendedName>
        <fullName evidence="4">DUF4181 domain-containing protein</fullName>
    </recommendedName>
</protein>
<dbReference type="Proteomes" id="UP000188184">
    <property type="component" value="Chromosome"/>
</dbReference>
<evidence type="ECO:0000256" key="1">
    <source>
        <dbReference type="SAM" id="Phobius"/>
    </source>
</evidence>